<dbReference type="PATRIC" id="fig|448.7.peg.1884"/>
<dbReference type="PANTHER" id="PTHR38683">
    <property type="entry name" value="CHORISMATE PYRUVATE-LYASE"/>
    <property type="match status" value="1"/>
</dbReference>
<keyword evidence="5" id="KW-1185">Reference proteome</keyword>
<dbReference type="EMBL" id="LNYA01000028">
    <property type="protein sequence ID" value="KTC96595.1"/>
    <property type="molecule type" value="Genomic_DNA"/>
</dbReference>
<dbReference type="AlphaFoldDB" id="A0A0W0TLZ9"/>
<dbReference type="Proteomes" id="UP000054773">
    <property type="component" value="Unassembled WGS sequence"/>
</dbReference>
<protein>
    <submittedName>
        <fullName evidence="4">4-hydroxybenzoate synthetase</fullName>
    </submittedName>
</protein>
<keyword evidence="2" id="KW-0831">Ubiquinone biosynthesis</keyword>
<dbReference type="Gene3D" id="3.40.1410.10">
    <property type="entry name" value="Chorismate lyase-like"/>
    <property type="match status" value="1"/>
</dbReference>
<reference evidence="4 5" key="1">
    <citation type="submission" date="2015-11" db="EMBL/GenBank/DDBJ databases">
        <title>Genomic analysis of 38 Legionella species identifies large and diverse effector repertoires.</title>
        <authorList>
            <person name="Burstein D."/>
            <person name="Amaro F."/>
            <person name="Zusman T."/>
            <person name="Lifshitz Z."/>
            <person name="Cohen O."/>
            <person name="Gilbert J.A."/>
            <person name="Pupko T."/>
            <person name="Shuman H.A."/>
            <person name="Segal G."/>
        </authorList>
    </citation>
    <scope>NUCLEOTIDE SEQUENCE [LARGE SCALE GENOMIC DNA]</scope>
    <source>
        <strain evidence="4 5">SE-32A-C8</strain>
    </source>
</reference>
<dbReference type="SUPFAM" id="SSF64288">
    <property type="entry name" value="Chorismate lyase-like"/>
    <property type="match status" value="1"/>
</dbReference>
<comment type="caution">
    <text evidence="4">The sequence shown here is derived from an EMBL/GenBank/DDBJ whole genome shotgun (WGS) entry which is preliminary data.</text>
</comment>
<dbReference type="STRING" id="448.Lery_1801"/>
<evidence type="ECO:0000256" key="1">
    <source>
        <dbReference type="ARBA" id="ARBA00022490"/>
    </source>
</evidence>
<proteinExistence type="predicted"/>
<evidence type="ECO:0000313" key="4">
    <source>
        <dbReference type="EMBL" id="KTC96595.1"/>
    </source>
</evidence>
<accession>A0A0W0TLZ9</accession>
<name>A0A0W0TLZ9_LEGER</name>
<dbReference type="GO" id="GO:0005829">
    <property type="term" value="C:cytosol"/>
    <property type="evidence" value="ECO:0007669"/>
    <property type="project" value="TreeGrafter"/>
</dbReference>
<dbReference type="InterPro" id="IPR028978">
    <property type="entry name" value="Chorismate_lyase_/UTRA_dom_sf"/>
</dbReference>
<sequence>MSFEILPALTRSLTPPKALLPWLTHADELSLKLREKTGGVALCVLKQAWVPTGWWEKSVLDLTIATVIHREVIVSAAKTPCWYGRTIIPAPTWLKNQSFFGRLRQESLGRLVFYSDEVRRTGTHYYAVNSTCMEYYWPDSALIEKESLLWIRLSKFVIFEKYPFSLIEILLPGLLRVI</sequence>
<dbReference type="InterPro" id="IPR007440">
    <property type="entry name" value="Chorismate--pyruvate_lyase"/>
</dbReference>
<gene>
    <name evidence="4" type="primary">ubiC</name>
    <name evidence="4" type="ORF">Lery_1801</name>
</gene>
<dbReference type="GO" id="GO:0006744">
    <property type="term" value="P:ubiquinone biosynthetic process"/>
    <property type="evidence" value="ECO:0007669"/>
    <property type="project" value="UniProtKB-KW"/>
</dbReference>
<dbReference type="OrthoDB" id="5646761at2"/>
<organism evidence="4 5">
    <name type="scientific">Legionella erythra</name>
    <dbReference type="NCBI Taxonomy" id="448"/>
    <lineage>
        <taxon>Bacteria</taxon>
        <taxon>Pseudomonadati</taxon>
        <taxon>Pseudomonadota</taxon>
        <taxon>Gammaproteobacteria</taxon>
        <taxon>Legionellales</taxon>
        <taxon>Legionellaceae</taxon>
        <taxon>Legionella</taxon>
    </lineage>
</organism>
<evidence type="ECO:0000256" key="2">
    <source>
        <dbReference type="ARBA" id="ARBA00022688"/>
    </source>
</evidence>
<dbReference type="RefSeq" id="WP_058526945.1">
    <property type="nucleotide sequence ID" value="NZ_CAAAHY010000012.1"/>
</dbReference>
<keyword evidence="1" id="KW-0963">Cytoplasm</keyword>
<evidence type="ECO:0000313" key="5">
    <source>
        <dbReference type="Proteomes" id="UP000054773"/>
    </source>
</evidence>
<dbReference type="PANTHER" id="PTHR38683:SF1">
    <property type="entry name" value="CHORISMATE PYRUVATE-LYASE"/>
    <property type="match status" value="1"/>
</dbReference>
<dbReference type="Pfam" id="PF04345">
    <property type="entry name" value="Chor_lyase"/>
    <property type="match status" value="1"/>
</dbReference>
<keyword evidence="3" id="KW-0456">Lyase</keyword>
<evidence type="ECO:0000256" key="3">
    <source>
        <dbReference type="ARBA" id="ARBA00023239"/>
    </source>
</evidence>
<dbReference type="GO" id="GO:0008813">
    <property type="term" value="F:chorismate lyase activity"/>
    <property type="evidence" value="ECO:0007669"/>
    <property type="project" value="InterPro"/>
</dbReference>